<organism evidence="2">
    <name type="scientific">Mycobacterium xenopi 4042</name>
    <dbReference type="NCBI Taxonomy" id="1299334"/>
    <lineage>
        <taxon>Bacteria</taxon>
        <taxon>Bacillati</taxon>
        <taxon>Actinomycetota</taxon>
        <taxon>Actinomycetes</taxon>
        <taxon>Mycobacteriales</taxon>
        <taxon>Mycobacteriaceae</taxon>
        <taxon>Mycobacterium</taxon>
    </lineage>
</organism>
<dbReference type="GO" id="GO:0043041">
    <property type="term" value="P:amino acid activation for nonribosomal peptide biosynthetic process"/>
    <property type="evidence" value="ECO:0007669"/>
    <property type="project" value="TreeGrafter"/>
</dbReference>
<dbReference type="AlphaFoldDB" id="X8E5M4"/>
<dbReference type="Pfam" id="PF00668">
    <property type="entry name" value="Condensation"/>
    <property type="match status" value="1"/>
</dbReference>
<reference evidence="2" key="1">
    <citation type="submission" date="2014-01" db="EMBL/GenBank/DDBJ databases">
        <authorList>
            <person name="Brown-Elliot B."/>
            <person name="Wallace R."/>
            <person name="Lenaerts A."/>
            <person name="Ordway D."/>
            <person name="DeGroote M.A."/>
            <person name="Parker T."/>
            <person name="Sizemore C."/>
            <person name="Tallon L.J."/>
            <person name="Sadzewicz L.K."/>
            <person name="Sengamalay N."/>
            <person name="Fraser C.M."/>
            <person name="Hine E."/>
            <person name="Shefchek K.A."/>
            <person name="Das S.P."/>
            <person name="Tettelin H."/>
        </authorList>
    </citation>
    <scope>NUCLEOTIDE SEQUENCE [LARGE SCALE GENOMIC DNA]</scope>
    <source>
        <strain evidence="2">4042</strain>
    </source>
</reference>
<dbReference type="EMBL" id="JAOB01000008">
    <property type="protein sequence ID" value="EUA76207.1"/>
    <property type="molecule type" value="Genomic_DNA"/>
</dbReference>
<dbReference type="Gene3D" id="3.30.559.30">
    <property type="entry name" value="Nonribosomal peptide synthetase, condensation domain"/>
    <property type="match status" value="1"/>
</dbReference>
<dbReference type="GO" id="GO:0008610">
    <property type="term" value="P:lipid biosynthetic process"/>
    <property type="evidence" value="ECO:0007669"/>
    <property type="project" value="UniProtKB-ARBA"/>
</dbReference>
<dbReference type="PATRIC" id="fig|1299334.3.peg.540"/>
<dbReference type="SUPFAM" id="SSF52777">
    <property type="entry name" value="CoA-dependent acyltransferases"/>
    <property type="match status" value="1"/>
</dbReference>
<dbReference type="GO" id="GO:0031177">
    <property type="term" value="F:phosphopantetheine binding"/>
    <property type="evidence" value="ECO:0007669"/>
    <property type="project" value="TreeGrafter"/>
</dbReference>
<dbReference type="GO" id="GO:0005829">
    <property type="term" value="C:cytosol"/>
    <property type="evidence" value="ECO:0007669"/>
    <property type="project" value="TreeGrafter"/>
</dbReference>
<dbReference type="PANTHER" id="PTHR45527:SF1">
    <property type="entry name" value="FATTY ACID SYNTHASE"/>
    <property type="match status" value="1"/>
</dbReference>
<dbReference type="GO" id="GO:0003824">
    <property type="term" value="F:catalytic activity"/>
    <property type="evidence" value="ECO:0007669"/>
    <property type="project" value="InterPro"/>
</dbReference>
<evidence type="ECO:0000259" key="1">
    <source>
        <dbReference type="Pfam" id="PF00668"/>
    </source>
</evidence>
<proteinExistence type="predicted"/>
<dbReference type="Gene3D" id="3.30.559.10">
    <property type="entry name" value="Chloramphenicol acetyltransferase-like domain"/>
    <property type="match status" value="1"/>
</dbReference>
<name>X8E5M4_MYCXE</name>
<dbReference type="InterPro" id="IPR023213">
    <property type="entry name" value="CAT-like_dom_sf"/>
</dbReference>
<accession>X8E5M4</accession>
<sequence>MASVKVPERITRAVSELARSQHTTVNTVLQAGFAQLLMLLTGQRDVAFGTAVSGRPAEVAGAESMVGLLINTVPVRARITGQTTVAELLEQLQHVHNDTLEHQHLALSDIHRATGHEQLFDTLFVYENYPIDTAALSGADGWPSPSSPPANTTTTRCPWWPCPPRAGASRRIRHRGVRCARRRGAHRAVAAGVGGDDG</sequence>
<gene>
    <name evidence="2" type="ORF">I553_9166</name>
</gene>
<comment type="caution">
    <text evidence="2">The sequence shown here is derived from an EMBL/GenBank/DDBJ whole genome shotgun (WGS) entry which is preliminary data.</text>
</comment>
<protein>
    <submittedName>
        <fullName evidence="2">Condensation domain protein</fullName>
    </submittedName>
</protein>
<feature type="domain" description="Condensation" evidence="1">
    <location>
        <begin position="3"/>
        <end position="132"/>
    </location>
</feature>
<dbReference type="InterPro" id="IPR001242">
    <property type="entry name" value="Condensation_dom"/>
</dbReference>
<evidence type="ECO:0000313" key="2">
    <source>
        <dbReference type="EMBL" id="EUA76207.1"/>
    </source>
</evidence>
<dbReference type="PANTHER" id="PTHR45527">
    <property type="entry name" value="NONRIBOSOMAL PEPTIDE SYNTHETASE"/>
    <property type="match status" value="1"/>
</dbReference>
<dbReference type="GO" id="GO:0044550">
    <property type="term" value="P:secondary metabolite biosynthetic process"/>
    <property type="evidence" value="ECO:0007669"/>
    <property type="project" value="TreeGrafter"/>
</dbReference>